<evidence type="ECO:0000256" key="7">
    <source>
        <dbReference type="ARBA" id="ARBA00023273"/>
    </source>
</evidence>
<keyword evidence="4 8" id="KW-0863">Zinc-finger</keyword>
<feature type="compositionally biased region" description="Basic and acidic residues" evidence="10">
    <location>
        <begin position="66"/>
        <end position="80"/>
    </location>
</feature>
<dbReference type="Gene3D" id="6.10.140.2220">
    <property type="match status" value="1"/>
</dbReference>
<dbReference type="Proteomes" id="UP000694844">
    <property type="component" value="Chromosome 7"/>
</dbReference>
<evidence type="ECO:0000256" key="8">
    <source>
        <dbReference type="PROSITE-ProRule" id="PRU00134"/>
    </source>
</evidence>
<evidence type="ECO:0000256" key="2">
    <source>
        <dbReference type="ARBA" id="ARBA00022723"/>
    </source>
</evidence>
<dbReference type="RefSeq" id="XP_022292673.1">
    <property type="nucleotide sequence ID" value="XM_022436965.1"/>
</dbReference>
<dbReference type="Pfam" id="PF20266">
    <property type="entry name" value="Mab-21_C"/>
    <property type="match status" value="1"/>
</dbReference>
<dbReference type="InterPro" id="IPR046906">
    <property type="entry name" value="Mab-21_HhH/H2TH-like"/>
</dbReference>
<protein>
    <submittedName>
        <fullName evidence="13">Uncharacterized protein LOC111103591 isoform X1</fullName>
    </submittedName>
</protein>
<dbReference type="OrthoDB" id="10257049at2759"/>
<organism evidence="12 13">
    <name type="scientific">Crassostrea virginica</name>
    <name type="common">Eastern oyster</name>
    <dbReference type="NCBI Taxonomy" id="6565"/>
    <lineage>
        <taxon>Eukaryota</taxon>
        <taxon>Metazoa</taxon>
        <taxon>Spiralia</taxon>
        <taxon>Lophotrochozoa</taxon>
        <taxon>Mollusca</taxon>
        <taxon>Bivalvia</taxon>
        <taxon>Autobranchia</taxon>
        <taxon>Pteriomorphia</taxon>
        <taxon>Ostreida</taxon>
        <taxon>Ostreoidea</taxon>
        <taxon>Ostreidae</taxon>
        <taxon>Crassostrea</taxon>
    </lineage>
</organism>
<evidence type="ECO:0000256" key="4">
    <source>
        <dbReference type="ARBA" id="ARBA00022771"/>
    </source>
</evidence>
<dbReference type="PANTHER" id="PTHR24150">
    <property type="entry name" value="ANKYRIN REPEAT AND MYND DOMAIN-CONTAINING PROTEIN 2"/>
    <property type="match status" value="1"/>
</dbReference>
<dbReference type="PANTHER" id="PTHR24150:SF8">
    <property type="entry name" value="ANKYRIN REPEAT AND MYND DOMAIN-CONTAINING PROTEIN 2"/>
    <property type="match status" value="1"/>
</dbReference>
<keyword evidence="3" id="KW-0677">Repeat</keyword>
<dbReference type="Gene3D" id="2.120.10.30">
    <property type="entry name" value="TolB, C-terminal domain"/>
    <property type="match status" value="2"/>
</dbReference>
<keyword evidence="5" id="KW-0862">Zinc</keyword>
<evidence type="ECO:0000313" key="12">
    <source>
        <dbReference type="Proteomes" id="UP000694844"/>
    </source>
</evidence>
<evidence type="ECO:0000256" key="6">
    <source>
        <dbReference type="ARBA" id="ARBA00023043"/>
    </source>
</evidence>
<dbReference type="Pfam" id="PF01753">
    <property type="entry name" value="zf-MYND"/>
    <property type="match status" value="1"/>
</dbReference>
<dbReference type="Gene3D" id="1.10.1410.40">
    <property type="match status" value="1"/>
</dbReference>
<reference evidence="13" key="1">
    <citation type="submission" date="2025-08" db="UniProtKB">
        <authorList>
            <consortium name="RefSeq"/>
        </authorList>
    </citation>
    <scope>IDENTIFICATION</scope>
    <source>
        <tissue evidence="13">Whole sample</tissue>
    </source>
</reference>
<feature type="compositionally biased region" description="Basic and acidic residues" evidence="10">
    <location>
        <begin position="20"/>
        <end position="59"/>
    </location>
</feature>
<comment type="subcellular location">
    <subcellularLocation>
        <location evidence="1">Cell projection</location>
    </subcellularLocation>
</comment>
<dbReference type="SUPFAM" id="SSF144232">
    <property type="entry name" value="HIT/MYND zinc finger-like"/>
    <property type="match status" value="1"/>
</dbReference>
<dbReference type="InterPro" id="IPR011042">
    <property type="entry name" value="6-blade_b-propeller_TolB-like"/>
</dbReference>
<dbReference type="InterPro" id="IPR024810">
    <property type="entry name" value="MAB21L/cGLR"/>
</dbReference>
<keyword evidence="2" id="KW-0479">Metal-binding</keyword>
<dbReference type="GO" id="GO:0008270">
    <property type="term" value="F:zinc ion binding"/>
    <property type="evidence" value="ECO:0007669"/>
    <property type="project" value="UniProtKB-KW"/>
</dbReference>
<proteinExistence type="predicted"/>
<gene>
    <name evidence="13" type="primary">LOC111103591</name>
</gene>
<dbReference type="InterPro" id="IPR011044">
    <property type="entry name" value="Quino_amine_DH_bsu"/>
</dbReference>
<keyword evidence="6" id="KW-0040">ANK repeat</keyword>
<name>A0A8B8APV9_CRAVI</name>
<dbReference type="SUPFAM" id="SSF50969">
    <property type="entry name" value="YVTN repeat-like/Quinoprotein amine dehydrogenase"/>
    <property type="match status" value="1"/>
</dbReference>
<evidence type="ECO:0000313" key="13">
    <source>
        <dbReference type="RefSeq" id="XP_022292673.1"/>
    </source>
</evidence>
<dbReference type="InterPro" id="IPR001258">
    <property type="entry name" value="NHL_repeat"/>
</dbReference>
<evidence type="ECO:0000256" key="9">
    <source>
        <dbReference type="PROSITE-ProRule" id="PRU00504"/>
    </source>
</evidence>
<dbReference type="PROSITE" id="PS51125">
    <property type="entry name" value="NHL"/>
    <property type="match status" value="1"/>
</dbReference>
<evidence type="ECO:0000256" key="3">
    <source>
        <dbReference type="ARBA" id="ARBA00022737"/>
    </source>
</evidence>
<keyword evidence="7" id="KW-0966">Cell projection</keyword>
<keyword evidence="12" id="KW-1185">Reference proteome</keyword>
<dbReference type="GO" id="GO:0042995">
    <property type="term" value="C:cell projection"/>
    <property type="evidence" value="ECO:0007669"/>
    <property type="project" value="UniProtKB-SubCell"/>
</dbReference>
<dbReference type="InterPro" id="IPR002893">
    <property type="entry name" value="Znf_MYND"/>
</dbReference>
<dbReference type="InterPro" id="IPR052452">
    <property type="entry name" value="Ankyrin-MYND_dom_contain_2"/>
</dbReference>
<feature type="region of interest" description="Disordered" evidence="10">
    <location>
        <begin position="1"/>
        <end position="80"/>
    </location>
</feature>
<evidence type="ECO:0000259" key="11">
    <source>
        <dbReference type="PROSITE" id="PS50865"/>
    </source>
</evidence>
<sequence length="1804" mass="207805">MEQPHQDEYANLDTTLLYERVGEEKQTCKKKEKKKQKEEQDDEDKRKQDTAQEERRNEEEVSDETIDVKREDRKEPFSEKMKMEDIHFNEKGHTKVMEGGPVTDSIKSAECTGGHVADSVVPNQFVSMINNFFPKEGLLHFTKPQGFEKEPKLHPELFQSLYDMINMEDLHPVKLCMHLENHPGLIKNYTGIVKLFDILLERRMEAGDINEQFGMQAHYYSFLFKTVGKEYKENIKGFIKSLIKGREFDGFPEFQEKFLRKVLRTFPYARSNLVYRKARSHLLYRMVQTLANTKIGDHPTALLVMYRELNLPRYIHMDDACCTCGTPKNTMKCSKCRMVSYCGQRCQKLHWSSHRKHCKQKSDQLTQILCQEMFQEADKDRLLTSPVLQKCITVKGVHRCTEISLVTSGMFWVSNKGNVDDIGVFKPVKLILSDTEGNTLDQITDTRGNHTLSKNRDLIYIADNGNIIKLSYDMKKKPTVVTKTDWMPCSVFCSKFLGDVLVGMIENVPGQNYICDGVSSTIKGKITRYFQNGLHIQTIEYDETGQRLFMCPKLITENKNGDVIVSEGHRLVVINYAGKYRFSYRGPPFGMILLPFGVCTDALSNILVCDGRTNTVQMIDKDGKFLSFLLTERTPGITSPWYLSYDVNTNFLWVGSKNSNTIFVYKYINDQLTQMLCQEMFQEADKDRLLTLMSSPVLQKCITVKGLNRCTEISLVTSGMFWVSNKGSAEDIDAFKPVKLILSDTEGNTLAQITDARCYWGVHTMSKNRDLIYIADNGNIIKLSNDMKTKTTVATKTDWIPFCLFCSKSSGDVLVGMIINVPGQKYTYDGVSSTVKGKITRYYQHGLHIQTVEYDHAGQRLFMCPRFITENNNGDVIVSEGERLVVIDYVGKYRFSYRGPQFGEVLFPMGVCTDALSNILVCDERTNTVQMIDKDGKFLSFLLTEKTLGKTSPWYLSYDVNTNFLWVGSKSSNTIFVYKYINDQRDINDGAEINSESVGSAKIQNIIESNRGNSDVQKEHHSHHVSREEVENLKMKQEIEKSWKNEGIHLKDELWIQAKTALNFFRRHALVFNFVTELQYEKYASPNTLFSIYSVGSLVEGTNITGSDSDMLYIWKKVMICRNVDEVPKTDGAVFVMERSNSPPGYTKLRLVEKQTAEENILIEGNCIKDVVETTKMGKYLSNTKVIECFAQYKRMQGRVFIERNGPCVTSDNLDMAQGFELCNITEEGKQWLHVMDSSNMERIWPSPLVIEKIKKLKCHVVSVGGSDKRIPGSSLNWRLSYTFWEKELVCSFHDVQFFCFLYMKMLNRKKLNVICHDVSSFHIKNVVFWESIECSQDLFQFKNLRTLIQQCLVRLQTAVKEKRLSHFIDRERNLFESKLQDENDRQNLILFLDNVEQIVGTFDQIYKECMDQISSQKFLEILNIDPQKIQNKTHAKYAGMHVDTNQKLSKCEEILQNGFYSFWNKSRIFRNVVHSSYRSFTIVYECFDQFQMPDSPGIECETDMSAEIMRNMNESGKLILDAIEKLDSDQETLDKMKKDILFRFGISAATFRIYWDKKRTQMKPRGCCQIEDTFICEKLQQHTDALSGLLYLCTYYVQEKMFLEANSIIDDFLTSDPKLLVYSGMCSTYNGIEVGNGMATFVQYECSSLDVTDEAFPYVHDIIALNEKDTFFFPPIVQIQILLEGDFLINPVVYLYFLKVICGVGLNRNVDNSLKRLRDTVCDFVNDKSKFRHLNLLAHAFDLAGRYNVAKRFFYASMINEPNPLKNSAFYAFRGADLAEICEKVAISKSEILDFSNKCALKE</sequence>
<dbReference type="SMART" id="SM01265">
    <property type="entry name" value="Mab-21"/>
    <property type="match status" value="1"/>
</dbReference>
<accession>A0A8B8APV9</accession>
<feature type="repeat" description="NHL" evidence="9">
    <location>
        <begin position="892"/>
        <end position="935"/>
    </location>
</feature>
<dbReference type="KEGG" id="cvn:111103591"/>
<evidence type="ECO:0000256" key="10">
    <source>
        <dbReference type="SAM" id="MobiDB-lite"/>
    </source>
</evidence>
<dbReference type="SUPFAM" id="SSF50956">
    <property type="entry name" value="Thermostable phytase (3-phytase)"/>
    <property type="match status" value="1"/>
</dbReference>
<evidence type="ECO:0000256" key="1">
    <source>
        <dbReference type="ARBA" id="ARBA00004316"/>
    </source>
</evidence>
<dbReference type="PROSITE" id="PS50865">
    <property type="entry name" value="ZF_MYND_2"/>
    <property type="match status" value="1"/>
</dbReference>
<feature type="domain" description="MYND-type" evidence="11">
    <location>
        <begin position="321"/>
        <end position="358"/>
    </location>
</feature>
<evidence type="ECO:0000256" key="5">
    <source>
        <dbReference type="ARBA" id="ARBA00022833"/>
    </source>
</evidence>
<dbReference type="GeneID" id="111103591"/>